<dbReference type="Pfam" id="PF14019">
    <property type="entry name" value="DUF4235"/>
    <property type="match status" value="1"/>
</dbReference>
<sequence>MDTIVKLAGTGLSIGAVMVANKVLTAGWQKVIGKEPPTKPGDNDDDTIKEILGWAVLTTLVSTAIKFAVAKSTQKAARSMRDPREV</sequence>
<gene>
    <name evidence="2" type="ORF">GCM10011512_03920</name>
</gene>
<keyword evidence="1" id="KW-1133">Transmembrane helix</keyword>
<proteinExistence type="predicted"/>
<protein>
    <recommendedName>
        <fullName evidence="4">DUF4235 domain-containing protein</fullName>
    </recommendedName>
</protein>
<dbReference type="RefSeq" id="WP_188665524.1">
    <property type="nucleotide sequence ID" value="NZ_BMJI01000001.1"/>
</dbReference>
<evidence type="ECO:0000313" key="2">
    <source>
        <dbReference type="EMBL" id="GGC80395.1"/>
    </source>
</evidence>
<evidence type="ECO:0000256" key="1">
    <source>
        <dbReference type="SAM" id="Phobius"/>
    </source>
</evidence>
<dbReference type="EMBL" id="BMJI01000001">
    <property type="protein sequence ID" value="GGC80395.1"/>
    <property type="molecule type" value="Genomic_DNA"/>
</dbReference>
<dbReference type="Proteomes" id="UP000597761">
    <property type="component" value="Unassembled WGS sequence"/>
</dbReference>
<dbReference type="InterPro" id="IPR025329">
    <property type="entry name" value="DUF4235"/>
</dbReference>
<name>A0ABQ1NR21_9MICC</name>
<comment type="caution">
    <text evidence="2">The sequence shown here is derived from an EMBL/GenBank/DDBJ whole genome shotgun (WGS) entry which is preliminary data.</text>
</comment>
<accession>A0ABQ1NR21</accession>
<evidence type="ECO:0000313" key="3">
    <source>
        <dbReference type="Proteomes" id="UP000597761"/>
    </source>
</evidence>
<organism evidence="2 3">
    <name type="scientific">Tersicoccus solisilvae</name>
    <dbReference type="NCBI Taxonomy" id="1882339"/>
    <lineage>
        <taxon>Bacteria</taxon>
        <taxon>Bacillati</taxon>
        <taxon>Actinomycetota</taxon>
        <taxon>Actinomycetes</taxon>
        <taxon>Micrococcales</taxon>
        <taxon>Micrococcaceae</taxon>
        <taxon>Tersicoccus</taxon>
    </lineage>
</organism>
<evidence type="ECO:0008006" key="4">
    <source>
        <dbReference type="Google" id="ProtNLM"/>
    </source>
</evidence>
<feature type="transmembrane region" description="Helical" evidence="1">
    <location>
        <begin position="51"/>
        <end position="70"/>
    </location>
</feature>
<reference evidence="3" key="1">
    <citation type="journal article" date="2019" name="Int. J. Syst. Evol. Microbiol.">
        <title>The Global Catalogue of Microorganisms (GCM) 10K type strain sequencing project: providing services to taxonomists for standard genome sequencing and annotation.</title>
        <authorList>
            <consortium name="The Broad Institute Genomics Platform"/>
            <consortium name="The Broad Institute Genome Sequencing Center for Infectious Disease"/>
            <person name="Wu L."/>
            <person name="Ma J."/>
        </authorList>
    </citation>
    <scope>NUCLEOTIDE SEQUENCE [LARGE SCALE GENOMIC DNA]</scope>
    <source>
        <strain evidence="3">CGMCC 1.15480</strain>
    </source>
</reference>
<keyword evidence="1" id="KW-0472">Membrane</keyword>
<keyword evidence="1" id="KW-0812">Transmembrane</keyword>
<keyword evidence="3" id="KW-1185">Reference proteome</keyword>